<dbReference type="Proteomes" id="UP000019373">
    <property type="component" value="Unassembled WGS sequence"/>
</dbReference>
<keyword evidence="2" id="KW-1185">Reference proteome</keyword>
<reference evidence="2" key="1">
    <citation type="journal article" date="2014" name="BMC Genomics">
        <title>Genome characteristics reveal the impact of lichenization on lichen-forming fungus Endocarpon pusillum Hedwig (Verrucariales, Ascomycota).</title>
        <authorList>
            <person name="Wang Y.-Y."/>
            <person name="Liu B."/>
            <person name="Zhang X.-Y."/>
            <person name="Zhou Q.-M."/>
            <person name="Zhang T."/>
            <person name="Li H."/>
            <person name="Yu Y.-F."/>
            <person name="Zhang X.-L."/>
            <person name="Hao X.-Y."/>
            <person name="Wang M."/>
            <person name="Wang L."/>
            <person name="Wei J.-C."/>
        </authorList>
    </citation>
    <scope>NUCLEOTIDE SEQUENCE [LARGE SCALE GENOMIC DNA]</scope>
    <source>
        <strain evidence="2">Z07020 / HMAS-L-300199</strain>
    </source>
</reference>
<proteinExistence type="predicted"/>
<evidence type="ECO:0000313" key="2">
    <source>
        <dbReference type="Proteomes" id="UP000019373"/>
    </source>
</evidence>
<sequence length="147" mass="15823">MPQSKLFSKFHLPGPGPYDLASSDAEVAGYHALKQKVLADEEKRRQAEKMRLLIESEAPGCAKQAKLIHSSPTSLKMPGFGLAKPGAKDLTSSDAEIAYYNAIKQKVKAEEAAKKEAQRKRSIAMGLAESALEDPSCASAAIRDVPL</sequence>
<name>U1HI19_ENDPU</name>
<gene>
    <name evidence="1" type="ORF">EPUS_08031</name>
</gene>
<dbReference type="GeneID" id="19242909"/>
<organism evidence="1 2">
    <name type="scientific">Endocarpon pusillum (strain Z07020 / HMAS-L-300199)</name>
    <name type="common">Lichen-forming fungus</name>
    <dbReference type="NCBI Taxonomy" id="1263415"/>
    <lineage>
        <taxon>Eukaryota</taxon>
        <taxon>Fungi</taxon>
        <taxon>Dikarya</taxon>
        <taxon>Ascomycota</taxon>
        <taxon>Pezizomycotina</taxon>
        <taxon>Eurotiomycetes</taxon>
        <taxon>Chaetothyriomycetidae</taxon>
        <taxon>Verrucariales</taxon>
        <taxon>Verrucariaceae</taxon>
        <taxon>Endocarpon</taxon>
    </lineage>
</organism>
<dbReference type="AlphaFoldDB" id="U1HI19"/>
<protein>
    <submittedName>
        <fullName evidence="1">Uncharacterized protein</fullName>
    </submittedName>
</protein>
<accession>U1HI19</accession>
<dbReference type="HOGENOM" id="CLU_1768039_0_0_1"/>
<dbReference type="OrthoDB" id="10586779at2759"/>
<dbReference type="EMBL" id="KE721388">
    <property type="protein sequence ID" value="ERF69830.1"/>
    <property type="molecule type" value="Genomic_DNA"/>
</dbReference>
<evidence type="ECO:0000313" key="1">
    <source>
        <dbReference type="EMBL" id="ERF69830.1"/>
    </source>
</evidence>
<dbReference type="RefSeq" id="XP_007804538.1">
    <property type="nucleotide sequence ID" value="XM_007806347.1"/>
</dbReference>